<dbReference type="PANTHER" id="PTHR43668:SF2">
    <property type="entry name" value="ALLANTOINASE"/>
    <property type="match status" value="1"/>
</dbReference>
<dbReference type="STRING" id="561176.SAMN04488561_2371"/>
<dbReference type="EMBL" id="FNUC01000003">
    <property type="protein sequence ID" value="SEE71117.1"/>
    <property type="molecule type" value="Genomic_DNA"/>
</dbReference>
<dbReference type="GO" id="GO:0005737">
    <property type="term" value="C:cytoplasm"/>
    <property type="evidence" value="ECO:0007669"/>
    <property type="project" value="TreeGrafter"/>
</dbReference>
<sequence length="455" mass="48647">MPTVDLLISGGIVITSSGRRRADVAVRDGRIVAVGRLDAAAAKVVDAGGLLVLPGGVDSHVHLMDPGDIEREDFPTGTRAAAAAGTTTIVEHSHGAPVRTVADLDTKVSYLTGRSNVDYALAAHAWPGEAGSVAGLWRAGVAFFKVFTCTTHGIPGHGAAALRGHLRATADAGAVSLVHCEDESLTEDAEALLRADGRDDGGLLPEWRDRDAEVVAAAVTALLARRSGARLTVAHVSHPEVAEYLAGERRRGGRIWAETCPQYLLLREHEVVEHETFRKFTPPARARGDADEAAMWRLLRDGVLTHVSSDHAPATREQKTGSMWDVHFGLPGLDTTMPALLDAVARQHLAYEDVARLYAEVPARIYGLWPRKGAVAPGFDADLALVDPDVEWRLRDECVLSKAGWTPYDGRRVTGRVVRTYLRGRLVAQDGVPADDRTGRFVPGPGEITGGRGGS</sequence>
<dbReference type="SUPFAM" id="SSF51338">
    <property type="entry name" value="Composite domain of metallo-dependent hydrolases"/>
    <property type="match status" value="1"/>
</dbReference>
<organism evidence="2 3">
    <name type="scientific">Jiangella alba</name>
    <dbReference type="NCBI Taxonomy" id="561176"/>
    <lineage>
        <taxon>Bacteria</taxon>
        <taxon>Bacillati</taxon>
        <taxon>Actinomycetota</taxon>
        <taxon>Actinomycetes</taxon>
        <taxon>Jiangellales</taxon>
        <taxon>Jiangellaceae</taxon>
        <taxon>Jiangella</taxon>
    </lineage>
</organism>
<name>A0A1H5L3F3_9ACTN</name>
<dbReference type="PANTHER" id="PTHR43668">
    <property type="entry name" value="ALLANTOINASE"/>
    <property type="match status" value="1"/>
</dbReference>
<dbReference type="Proteomes" id="UP000181980">
    <property type="component" value="Unassembled WGS sequence"/>
</dbReference>
<dbReference type="GO" id="GO:0004038">
    <property type="term" value="F:allantoinase activity"/>
    <property type="evidence" value="ECO:0007669"/>
    <property type="project" value="TreeGrafter"/>
</dbReference>
<dbReference type="SUPFAM" id="SSF51556">
    <property type="entry name" value="Metallo-dependent hydrolases"/>
    <property type="match status" value="1"/>
</dbReference>
<dbReference type="GO" id="GO:0006145">
    <property type="term" value="P:purine nucleobase catabolic process"/>
    <property type="evidence" value="ECO:0007669"/>
    <property type="project" value="TreeGrafter"/>
</dbReference>
<proteinExistence type="predicted"/>
<feature type="domain" description="Amidohydrolase-related" evidence="1">
    <location>
        <begin position="51"/>
        <end position="427"/>
    </location>
</feature>
<dbReference type="InterPro" id="IPR011059">
    <property type="entry name" value="Metal-dep_hydrolase_composite"/>
</dbReference>
<evidence type="ECO:0000259" key="1">
    <source>
        <dbReference type="Pfam" id="PF01979"/>
    </source>
</evidence>
<dbReference type="Gene3D" id="3.20.20.140">
    <property type="entry name" value="Metal-dependent hydrolases"/>
    <property type="match status" value="1"/>
</dbReference>
<dbReference type="InterPro" id="IPR050138">
    <property type="entry name" value="DHOase/Allantoinase_Hydrolase"/>
</dbReference>
<dbReference type="InterPro" id="IPR006680">
    <property type="entry name" value="Amidohydro-rel"/>
</dbReference>
<evidence type="ECO:0000313" key="3">
    <source>
        <dbReference type="Proteomes" id="UP000181980"/>
    </source>
</evidence>
<accession>A0A1H5L3F3</accession>
<dbReference type="AlphaFoldDB" id="A0A1H5L3F3"/>
<evidence type="ECO:0000313" key="2">
    <source>
        <dbReference type="EMBL" id="SEE71117.1"/>
    </source>
</evidence>
<dbReference type="Pfam" id="PF01979">
    <property type="entry name" value="Amidohydro_1"/>
    <property type="match status" value="1"/>
</dbReference>
<protein>
    <submittedName>
        <fullName evidence="2">Dihydroorotase</fullName>
    </submittedName>
</protein>
<reference evidence="3" key="1">
    <citation type="submission" date="2016-10" db="EMBL/GenBank/DDBJ databases">
        <authorList>
            <person name="Varghese N."/>
            <person name="Submissions S."/>
        </authorList>
    </citation>
    <scope>NUCLEOTIDE SEQUENCE [LARGE SCALE GENOMIC DNA]</scope>
    <source>
        <strain evidence="3">DSM 45237</strain>
    </source>
</reference>
<keyword evidence="3" id="KW-1185">Reference proteome</keyword>
<dbReference type="RefSeq" id="WP_069112688.1">
    <property type="nucleotide sequence ID" value="NZ_FNUC01000003.1"/>
</dbReference>
<dbReference type="OrthoDB" id="9803027at2"/>
<dbReference type="InterPro" id="IPR032466">
    <property type="entry name" value="Metal_Hydrolase"/>
</dbReference>
<gene>
    <name evidence="2" type="ORF">SAMN04488561_2371</name>
</gene>
<dbReference type="Gene3D" id="2.30.40.10">
    <property type="entry name" value="Urease, subunit C, domain 1"/>
    <property type="match status" value="1"/>
</dbReference>